<protein>
    <recommendedName>
        <fullName evidence="3">Hexosyltransferase</fullName>
    </recommendedName>
</protein>
<organism evidence="1 2">
    <name type="scientific">Heterostelium pallidum (strain ATCC 26659 / Pp 5 / PN500)</name>
    <name type="common">Cellular slime mold</name>
    <name type="synonym">Polysphondylium pallidum</name>
    <dbReference type="NCBI Taxonomy" id="670386"/>
    <lineage>
        <taxon>Eukaryota</taxon>
        <taxon>Amoebozoa</taxon>
        <taxon>Evosea</taxon>
        <taxon>Eumycetozoa</taxon>
        <taxon>Dictyostelia</taxon>
        <taxon>Acytosteliales</taxon>
        <taxon>Acytosteliaceae</taxon>
        <taxon>Heterostelium</taxon>
    </lineage>
</organism>
<dbReference type="RefSeq" id="XP_020438082.1">
    <property type="nucleotide sequence ID" value="XM_020572224.1"/>
</dbReference>
<name>D3AYE9_HETP5</name>
<dbReference type="AlphaFoldDB" id="D3AYE9"/>
<proteinExistence type="predicted"/>
<keyword evidence="2" id="KW-1185">Reference proteome</keyword>
<evidence type="ECO:0008006" key="3">
    <source>
        <dbReference type="Google" id="ProtNLM"/>
    </source>
</evidence>
<gene>
    <name evidence="1" type="ORF">PPL_01209</name>
</gene>
<accession>D3AYE9</accession>
<dbReference type="EMBL" id="ADBJ01000004">
    <property type="protein sequence ID" value="EFA85976.1"/>
    <property type="molecule type" value="Genomic_DNA"/>
</dbReference>
<dbReference type="GeneID" id="31356739"/>
<dbReference type="InParanoid" id="D3AYE9"/>
<evidence type="ECO:0000313" key="1">
    <source>
        <dbReference type="EMBL" id="EFA85976.1"/>
    </source>
</evidence>
<comment type="caution">
    <text evidence="1">The sequence shown here is derived from an EMBL/GenBank/DDBJ whole genome shotgun (WGS) entry which is preliminary data.</text>
</comment>
<dbReference type="Gene3D" id="3.90.550.50">
    <property type="match status" value="1"/>
</dbReference>
<dbReference type="Proteomes" id="UP000001396">
    <property type="component" value="Unassembled WGS sequence"/>
</dbReference>
<sequence length="253" mass="29170">MYILSSKKYQNKLILLFILCFLSLILFSNINSLSPTNKTLDHPVTHLYNITSYSPITILVLTSDSKKDSRTKLIRHTWGGKAKLRGWKVYYYSESDQEYPSDTIALGCSQNEDTKKWRALLHARDCSVQPSNFYILVNDTVTLNIGELSKKIEELSEKQPLVYGQCITVDWKTKPYCGGGDLTIFNRKGLELIMKMFLSGECREYNSRSDCFYETNIKYDLGFGTFPESPTTLKHFLNNNLSFQILNIENLIY</sequence>
<evidence type="ECO:0000313" key="2">
    <source>
        <dbReference type="Proteomes" id="UP000001396"/>
    </source>
</evidence>
<reference evidence="1 2" key="1">
    <citation type="journal article" date="2011" name="Genome Res.">
        <title>Phylogeny-wide analysis of social amoeba genomes highlights ancient origins for complex intercellular communication.</title>
        <authorList>
            <person name="Heidel A.J."/>
            <person name="Lawal H.M."/>
            <person name="Felder M."/>
            <person name="Schilde C."/>
            <person name="Helps N.R."/>
            <person name="Tunggal B."/>
            <person name="Rivero F."/>
            <person name="John U."/>
            <person name="Schleicher M."/>
            <person name="Eichinger L."/>
            <person name="Platzer M."/>
            <person name="Noegel A.A."/>
            <person name="Schaap P."/>
            <person name="Gloeckner G."/>
        </authorList>
    </citation>
    <scope>NUCLEOTIDE SEQUENCE [LARGE SCALE GENOMIC DNA]</scope>
    <source>
        <strain evidence="2">ATCC 26659 / Pp 5 / PN500</strain>
    </source>
</reference>